<comment type="cofactor">
    <cofactor evidence="7">
        <name>[2Fe-2S] cluster</name>
        <dbReference type="ChEBI" id="CHEBI:190135"/>
    </cofactor>
    <text evidence="7">Binds 1 [2Fe-2S] cluster.</text>
</comment>
<name>A0A9E2BFE7_PSYF1</name>
<keyword evidence="3 7" id="KW-0479">Metal-binding</keyword>
<evidence type="ECO:0000256" key="4">
    <source>
        <dbReference type="ARBA" id="ARBA00023004"/>
    </source>
</evidence>
<dbReference type="EMBL" id="QLTW01000010">
    <property type="protein sequence ID" value="MBT9144527.1"/>
    <property type="molecule type" value="Genomic_DNA"/>
</dbReference>
<dbReference type="InterPro" id="IPR002023">
    <property type="entry name" value="NuoE-like"/>
</dbReference>
<comment type="caution">
    <text evidence="8">The sequence shown here is derived from an EMBL/GenBank/DDBJ whole genome shotgun (WGS) entry which is preliminary data.</text>
</comment>
<sequence>MDGEVKTVSADNSERSELIPILQEVQETEGFLSEKSLEKISKSLNISQTEIYAVATFYSQFKFTPPARHKIKICLGTACHVKGGEKVLEAVKRTLKLENEDTTPDLEYSVERVACIGCCALAPCATIDDHVYAKLTPNKIQHIITEMEG</sequence>
<accession>A0A9E2BFE7</accession>
<dbReference type="SUPFAM" id="SSF52833">
    <property type="entry name" value="Thioredoxin-like"/>
    <property type="match status" value="1"/>
</dbReference>
<evidence type="ECO:0000313" key="8">
    <source>
        <dbReference type="EMBL" id="MBT9144527.1"/>
    </source>
</evidence>
<dbReference type="PANTHER" id="PTHR43342:SF1">
    <property type="entry name" value="BIFURCATING [FEFE] HYDROGENASE GAMMA SUBUNIT"/>
    <property type="match status" value="1"/>
</dbReference>
<evidence type="ECO:0000256" key="5">
    <source>
        <dbReference type="ARBA" id="ARBA00023014"/>
    </source>
</evidence>
<dbReference type="EC" id="1.12.1.3" evidence="8"/>
<dbReference type="InterPro" id="IPR042128">
    <property type="entry name" value="NuoE_dom"/>
</dbReference>
<dbReference type="Gene3D" id="3.40.30.10">
    <property type="entry name" value="Glutaredoxin"/>
    <property type="match status" value="1"/>
</dbReference>
<evidence type="ECO:0000256" key="7">
    <source>
        <dbReference type="PIRSR" id="PIRSR000216-1"/>
    </source>
</evidence>
<dbReference type="PANTHER" id="PTHR43342">
    <property type="entry name" value="NADH-QUINONE OXIDOREDUCTASE, E SUBUNIT"/>
    <property type="match status" value="1"/>
</dbReference>
<dbReference type="InterPro" id="IPR041921">
    <property type="entry name" value="NuoE_N"/>
</dbReference>
<keyword evidence="4 7" id="KW-0408">Iron</keyword>
<dbReference type="Gene3D" id="1.10.10.1590">
    <property type="entry name" value="NADH-quinone oxidoreductase subunit E"/>
    <property type="match status" value="1"/>
</dbReference>
<gene>
    <name evidence="8" type="primary">hndA_1</name>
    <name evidence="8" type="ORF">DDT42_00368</name>
</gene>
<keyword evidence="5 7" id="KW-0411">Iron-sulfur</keyword>
<proteinExistence type="inferred from homology"/>
<protein>
    <submittedName>
        <fullName evidence="8">NADP-reducing hydrogenase subunit HndA</fullName>
        <ecNumber evidence="8">1.12.1.3</ecNumber>
    </submittedName>
</protein>
<dbReference type="InterPro" id="IPR028431">
    <property type="entry name" value="NADP_DH_HndA-like"/>
</dbReference>
<evidence type="ECO:0000256" key="3">
    <source>
        <dbReference type="ARBA" id="ARBA00022723"/>
    </source>
</evidence>
<comment type="cofactor">
    <cofactor evidence="6">
        <name>[2Fe-2S] cluster</name>
        <dbReference type="ChEBI" id="CHEBI:190135"/>
    </cofactor>
</comment>
<keyword evidence="2 7" id="KW-0001">2Fe-2S</keyword>
<dbReference type="PIRSF" id="PIRSF000216">
    <property type="entry name" value="NADH_DH_24kDa"/>
    <property type="match status" value="1"/>
</dbReference>
<feature type="binding site" evidence="7">
    <location>
        <position position="79"/>
    </location>
    <ligand>
        <name>[2Fe-2S] cluster</name>
        <dbReference type="ChEBI" id="CHEBI:190135"/>
    </ligand>
</feature>
<reference evidence="8 9" key="1">
    <citation type="journal article" date="2021" name="bioRxiv">
        <title>Unique metabolic strategies in Hadean analogues reveal hints for primordial physiology.</title>
        <authorList>
            <person name="Nobu M.K."/>
            <person name="Nakai R."/>
            <person name="Tamazawa S."/>
            <person name="Mori H."/>
            <person name="Toyoda A."/>
            <person name="Ijiri A."/>
            <person name="Suzuki S."/>
            <person name="Kurokawa K."/>
            <person name="Kamagata Y."/>
            <person name="Tamaki H."/>
        </authorList>
    </citation>
    <scope>NUCLEOTIDE SEQUENCE [LARGE SCALE GENOMIC DNA]</scope>
    <source>
        <strain evidence="8">BS525</strain>
    </source>
</reference>
<dbReference type="GO" id="GO:0050583">
    <property type="term" value="F:hydrogen dehydrogenase (NADP+) activity"/>
    <property type="evidence" value="ECO:0007669"/>
    <property type="project" value="UniProtKB-EC"/>
</dbReference>
<keyword evidence="8" id="KW-0560">Oxidoreductase</keyword>
<evidence type="ECO:0000256" key="6">
    <source>
        <dbReference type="ARBA" id="ARBA00034078"/>
    </source>
</evidence>
<feature type="binding site" evidence="7">
    <location>
        <position position="119"/>
    </location>
    <ligand>
        <name>[2Fe-2S] cluster</name>
        <dbReference type="ChEBI" id="CHEBI:190135"/>
    </ligand>
</feature>
<feature type="binding site" evidence="7">
    <location>
        <position position="115"/>
    </location>
    <ligand>
        <name>[2Fe-2S] cluster</name>
        <dbReference type="ChEBI" id="CHEBI:190135"/>
    </ligand>
</feature>
<evidence type="ECO:0000256" key="2">
    <source>
        <dbReference type="ARBA" id="ARBA00022714"/>
    </source>
</evidence>
<dbReference type="Proteomes" id="UP000811545">
    <property type="component" value="Unassembled WGS sequence"/>
</dbReference>
<dbReference type="Pfam" id="PF01257">
    <property type="entry name" value="2Fe-2S_thioredx"/>
    <property type="match status" value="1"/>
</dbReference>
<dbReference type="NCBIfam" id="NF005722">
    <property type="entry name" value="PRK07539.1-2"/>
    <property type="match status" value="1"/>
</dbReference>
<dbReference type="InterPro" id="IPR036249">
    <property type="entry name" value="Thioredoxin-like_sf"/>
</dbReference>
<dbReference type="GO" id="GO:0051537">
    <property type="term" value="F:2 iron, 2 sulfur cluster binding"/>
    <property type="evidence" value="ECO:0007669"/>
    <property type="project" value="UniProtKB-KW"/>
</dbReference>
<evidence type="ECO:0000256" key="1">
    <source>
        <dbReference type="ARBA" id="ARBA00010643"/>
    </source>
</evidence>
<dbReference type="CDD" id="cd03064">
    <property type="entry name" value="TRX_Fd_NuoE"/>
    <property type="match status" value="1"/>
</dbReference>
<evidence type="ECO:0000313" key="9">
    <source>
        <dbReference type="Proteomes" id="UP000811545"/>
    </source>
</evidence>
<dbReference type="GO" id="GO:0046872">
    <property type="term" value="F:metal ion binding"/>
    <property type="evidence" value="ECO:0007669"/>
    <property type="project" value="UniProtKB-KW"/>
</dbReference>
<dbReference type="AlphaFoldDB" id="A0A9E2BFE7"/>
<comment type="similarity">
    <text evidence="1">Belongs to the complex I 24 kDa subunit family.</text>
</comment>
<feature type="binding site" evidence="7">
    <location>
        <position position="74"/>
    </location>
    <ligand>
        <name>[2Fe-2S] cluster</name>
        <dbReference type="ChEBI" id="CHEBI:190135"/>
    </ligand>
</feature>
<organism evidence="8 9">
    <name type="scientific">Psychracetigena formicireducens</name>
    <dbReference type="NCBI Taxonomy" id="2986056"/>
    <lineage>
        <taxon>Bacteria</taxon>
        <taxon>Bacillati</taxon>
        <taxon>Candidatus Lithacetigenota</taxon>
        <taxon>Candidatus Psychracetigena</taxon>
    </lineage>
</organism>